<feature type="transmembrane region" description="Helical" evidence="5">
    <location>
        <begin position="159"/>
        <end position="178"/>
    </location>
</feature>
<evidence type="ECO:0000256" key="1">
    <source>
        <dbReference type="ARBA" id="ARBA00004141"/>
    </source>
</evidence>
<keyword evidence="2 5" id="KW-0812">Transmembrane</keyword>
<evidence type="ECO:0000259" key="6">
    <source>
        <dbReference type="PROSITE" id="PS50850"/>
    </source>
</evidence>
<evidence type="ECO:0000256" key="5">
    <source>
        <dbReference type="SAM" id="Phobius"/>
    </source>
</evidence>
<protein>
    <recommendedName>
        <fullName evidence="6">Major facilitator superfamily (MFS) profile domain-containing protein</fullName>
    </recommendedName>
</protein>
<keyword evidence="3 5" id="KW-1133">Transmembrane helix</keyword>
<dbReference type="InterPro" id="IPR036259">
    <property type="entry name" value="MFS_trans_sf"/>
</dbReference>
<evidence type="ECO:0000256" key="3">
    <source>
        <dbReference type="ARBA" id="ARBA00022989"/>
    </source>
</evidence>
<dbReference type="InterPro" id="IPR005829">
    <property type="entry name" value="Sugar_transporter_CS"/>
</dbReference>
<name>A0A645CZ17_9ZZZZ</name>
<keyword evidence="4 5" id="KW-0472">Membrane</keyword>
<dbReference type="PROSITE" id="PS00216">
    <property type="entry name" value="SUGAR_TRANSPORT_1"/>
    <property type="match status" value="1"/>
</dbReference>
<dbReference type="Gene3D" id="1.20.1250.20">
    <property type="entry name" value="MFS general substrate transporter like domains"/>
    <property type="match status" value="1"/>
</dbReference>
<dbReference type="AlphaFoldDB" id="A0A645CZ17"/>
<comment type="caution">
    <text evidence="7">The sequence shown here is derived from an EMBL/GenBank/DDBJ whole genome shotgun (WGS) entry which is preliminary data.</text>
</comment>
<reference evidence="7" key="1">
    <citation type="submission" date="2019-08" db="EMBL/GenBank/DDBJ databases">
        <authorList>
            <person name="Kucharzyk K."/>
            <person name="Murdoch R.W."/>
            <person name="Higgins S."/>
            <person name="Loffler F."/>
        </authorList>
    </citation>
    <scope>NUCLEOTIDE SEQUENCE</scope>
</reference>
<dbReference type="SUPFAM" id="SSF103473">
    <property type="entry name" value="MFS general substrate transporter"/>
    <property type="match status" value="1"/>
</dbReference>
<feature type="transmembrane region" description="Helical" evidence="5">
    <location>
        <begin position="115"/>
        <end position="139"/>
    </location>
</feature>
<dbReference type="InterPro" id="IPR011701">
    <property type="entry name" value="MFS"/>
</dbReference>
<dbReference type="InterPro" id="IPR020846">
    <property type="entry name" value="MFS_dom"/>
</dbReference>
<sequence length="193" mass="20693">MIGINTFFSYLMIYLQHHVNLSITQSSILVGVAIIVGGVGFAVPLGILADKWGRRQVAVVSVVLESIGLICFSISKSLPTLILSGIVWLGAYTGWAVATGAWTKDLYPEEKRGQFAGLYILFNVAFTMIPGSLLGGWLSNKYGQSIVIDGNAGSVPPPLIFQVAAGLVLLALIPLAVIHQREKKQKLIDAAKE</sequence>
<dbReference type="EMBL" id="VSSQ01031327">
    <property type="protein sequence ID" value="MPM82167.1"/>
    <property type="molecule type" value="Genomic_DNA"/>
</dbReference>
<gene>
    <name evidence="7" type="ORF">SDC9_129228</name>
</gene>
<dbReference type="GO" id="GO:0022857">
    <property type="term" value="F:transmembrane transporter activity"/>
    <property type="evidence" value="ECO:0007669"/>
    <property type="project" value="InterPro"/>
</dbReference>
<evidence type="ECO:0000256" key="2">
    <source>
        <dbReference type="ARBA" id="ARBA00022692"/>
    </source>
</evidence>
<feature type="transmembrane region" description="Helical" evidence="5">
    <location>
        <begin position="56"/>
        <end position="75"/>
    </location>
</feature>
<dbReference type="PANTHER" id="PTHR23528">
    <property type="match status" value="1"/>
</dbReference>
<proteinExistence type="predicted"/>
<feature type="transmembrane region" description="Helical" evidence="5">
    <location>
        <begin position="81"/>
        <end position="103"/>
    </location>
</feature>
<feature type="domain" description="Major facilitator superfamily (MFS) profile" evidence="6">
    <location>
        <begin position="1"/>
        <end position="193"/>
    </location>
</feature>
<dbReference type="Pfam" id="PF07690">
    <property type="entry name" value="MFS_1"/>
    <property type="match status" value="1"/>
</dbReference>
<dbReference type="PROSITE" id="PS50850">
    <property type="entry name" value="MFS"/>
    <property type="match status" value="1"/>
</dbReference>
<evidence type="ECO:0000313" key="7">
    <source>
        <dbReference type="EMBL" id="MPM82167.1"/>
    </source>
</evidence>
<accession>A0A645CZ17</accession>
<feature type="transmembrane region" description="Helical" evidence="5">
    <location>
        <begin position="28"/>
        <end position="49"/>
    </location>
</feature>
<evidence type="ECO:0000256" key="4">
    <source>
        <dbReference type="ARBA" id="ARBA00023136"/>
    </source>
</evidence>
<organism evidence="7">
    <name type="scientific">bioreactor metagenome</name>
    <dbReference type="NCBI Taxonomy" id="1076179"/>
    <lineage>
        <taxon>unclassified sequences</taxon>
        <taxon>metagenomes</taxon>
        <taxon>ecological metagenomes</taxon>
    </lineage>
</organism>
<dbReference type="PANTHER" id="PTHR23528:SF1">
    <property type="entry name" value="MAJOR FACILITATOR SUPERFAMILY (MFS) PROFILE DOMAIN-CONTAINING PROTEIN"/>
    <property type="match status" value="1"/>
</dbReference>
<comment type="subcellular location">
    <subcellularLocation>
        <location evidence="1">Membrane</location>
        <topology evidence="1">Multi-pass membrane protein</topology>
    </subcellularLocation>
</comment>
<dbReference type="GO" id="GO:0016020">
    <property type="term" value="C:membrane"/>
    <property type="evidence" value="ECO:0007669"/>
    <property type="project" value="UniProtKB-SubCell"/>
</dbReference>